<dbReference type="SMART" id="SM00257">
    <property type="entry name" value="LysM"/>
    <property type="match status" value="1"/>
</dbReference>
<dbReference type="RefSeq" id="WP_193917186.1">
    <property type="nucleotide sequence ID" value="NZ_JADEXS020000002.1"/>
</dbReference>
<proteinExistence type="predicted"/>
<feature type="domain" description="LysM" evidence="1">
    <location>
        <begin position="7"/>
        <end position="58"/>
    </location>
</feature>
<reference evidence="2" key="1">
    <citation type="submission" date="2020-10" db="EMBL/GenBank/DDBJ databases">
        <authorList>
            <person name="Castelo-Branco R."/>
            <person name="Eusebio N."/>
            <person name="Adriana R."/>
            <person name="Vieira A."/>
            <person name="Brugerolle De Fraissinette N."/>
            <person name="Rezende De Castro R."/>
            <person name="Schneider M.P."/>
            <person name="Vasconcelos V."/>
            <person name="Leao P.N."/>
        </authorList>
    </citation>
    <scope>NUCLEOTIDE SEQUENCE</scope>
    <source>
        <strain evidence="2">LEGE 12446</strain>
    </source>
</reference>
<organism evidence="2 3">
    <name type="scientific">Desmonostoc muscorum LEGE 12446</name>
    <dbReference type="NCBI Taxonomy" id="1828758"/>
    <lineage>
        <taxon>Bacteria</taxon>
        <taxon>Bacillati</taxon>
        <taxon>Cyanobacteriota</taxon>
        <taxon>Cyanophyceae</taxon>
        <taxon>Nostocales</taxon>
        <taxon>Nostocaceae</taxon>
        <taxon>Desmonostoc</taxon>
    </lineage>
</organism>
<evidence type="ECO:0000313" key="2">
    <source>
        <dbReference type="EMBL" id="MBE9023507.1"/>
    </source>
</evidence>
<dbReference type="Gene3D" id="3.10.350.10">
    <property type="entry name" value="LysM domain"/>
    <property type="match status" value="1"/>
</dbReference>
<dbReference type="PROSITE" id="PS51782">
    <property type="entry name" value="LYSM"/>
    <property type="match status" value="1"/>
</dbReference>
<dbReference type="AlphaFoldDB" id="A0A8J7D0R0"/>
<evidence type="ECO:0000259" key="1">
    <source>
        <dbReference type="PROSITE" id="PS51782"/>
    </source>
</evidence>
<dbReference type="Proteomes" id="UP000622533">
    <property type="component" value="Unassembled WGS sequence"/>
</dbReference>
<dbReference type="EMBL" id="JADEXS010000167">
    <property type="protein sequence ID" value="MBE9023507.1"/>
    <property type="molecule type" value="Genomic_DNA"/>
</dbReference>
<evidence type="ECO:0000313" key="3">
    <source>
        <dbReference type="Proteomes" id="UP000622533"/>
    </source>
</evidence>
<accession>A0A8J7D0R0</accession>
<dbReference type="InterPro" id="IPR018392">
    <property type="entry name" value="LysM"/>
</dbReference>
<protein>
    <submittedName>
        <fullName evidence="2">LysM peptidoglycan-binding domain-containing protein</fullName>
    </submittedName>
</protein>
<name>A0A8J7D0R0_DESMC</name>
<keyword evidence="3" id="KW-1185">Reference proteome</keyword>
<dbReference type="Gene3D" id="2.60.120.200">
    <property type="match status" value="1"/>
</dbReference>
<sequence length="325" mass="37280">MSCKIGISYIIKFGDTLFDIAKRELGDIKQWHQILKPNGTSFAEYETNNLEVGQEICLPQRTKEEKIYTVCLNAEDFKGRDAYTVIQSVFGKGAIEAPDNCDSTHAPHITQDTDNSIGNHFVFHIHRDQDCDPVTHSPNRQRCEIKVFNRSDDKLKGYKGATFAYDWRFQINNDMTVSKSFTHFFQLKSVGSNTDTPLVTISGAKVKGIDKIQVRFITPLKEKVLADYNWSDIKGEWLNVYCQAKFDYQGYLILTIKKLDGTLLLSVKEPNLNLWQDGDYVRPKWGIYRSLNDKKNLRPNEETVRFANFSITNGNTLFNSYITGK</sequence>
<gene>
    <name evidence="2" type="ORF">IQ276_14035</name>
</gene>
<dbReference type="Pfam" id="PF01476">
    <property type="entry name" value="LysM"/>
    <property type="match status" value="1"/>
</dbReference>
<comment type="caution">
    <text evidence="2">The sequence shown here is derived from an EMBL/GenBank/DDBJ whole genome shotgun (WGS) entry which is preliminary data.</text>
</comment>
<dbReference type="InterPro" id="IPR036779">
    <property type="entry name" value="LysM_dom_sf"/>
</dbReference>